<sequence length="70" mass="8117">MDQQLVKREELETDEIAIRLAGCKGALIFARMLKQFEREGYTISHESILGFPALTIDERIRFIYEKCQPG</sequence>
<gene>
    <name evidence="1" type="ORF">IOK49_01625</name>
</gene>
<dbReference type="EMBL" id="JADEZV010000001">
    <property type="protein sequence ID" value="MBE9390785.1"/>
    <property type="molecule type" value="Genomic_DNA"/>
</dbReference>
<dbReference type="AlphaFoldDB" id="A0A843A7W5"/>
<dbReference type="Proteomes" id="UP000652307">
    <property type="component" value="Unassembled WGS sequence"/>
</dbReference>
<protein>
    <submittedName>
        <fullName evidence="1">Uncharacterized protein</fullName>
    </submittedName>
</protein>
<accession>A0A843A7W5</accession>
<comment type="caution">
    <text evidence="1">The sequence shown here is derived from an EMBL/GenBank/DDBJ whole genome shotgun (WGS) entry which is preliminary data.</text>
</comment>
<proteinExistence type="predicted"/>
<evidence type="ECO:0000313" key="2">
    <source>
        <dbReference type="Proteomes" id="UP000652307"/>
    </source>
</evidence>
<evidence type="ECO:0000313" key="1">
    <source>
        <dbReference type="EMBL" id="MBE9390785.1"/>
    </source>
</evidence>
<organism evidence="1 2">
    <name type="scientific">Fervidicoccus fontis</name>
    <dbReference type="NCBI Taxonomy" id="683846"/>
    <lineage>
        <taxon>Archaea</taxon>
        <taxon>Thermoproteota</taxon>
        <taxon>Thermoprotei</taxon>
        <taxon>Fervidicoccales</taxon>
        <taxon>Fervidicoccaceae</taxon>
        <taxon>Fervidicoccus</taxon>
    </lineage>
</organism>
<dbReference type="RefSeq" id="WP_193803362.1">
    <property type="nucleotide sequence ID" value="NZ_JADEZV010000001.1"/>
</dbReference>
<name>A0A843A7W5_9CREN</name>
<reference evidence="1" key="1">
    <citation type="submission" date="2020-10" db="EMBL/GenBank/DDBJ databases">
        <title>Fervidococcus fontis strain 3639Fd - the first crenarchaeon capable of growth on lipids.</title>
        <authorList>
            <person name="Kochetkova T.V."/>
            <person name="Elcheninov A.G."/>
            <person name="Toschakov S.V."/>
            <person name="Kublanov I.V."/>
        </authorList>
    </citation>
    <scope>NUCLEOTIDE SEQUENCE</scope>
    <source>
        <strain evidence="1">3639Fd</strain>
    </source>
</reference>